<feature type="binding site" evidence="8">
    <location>
        <position position="141"/>
    </location>
    <ligand>
        <name>substrate</name>
    </ligand>
</feature>
<keyword evidence="3 8" id="KW-0575">Peroxidase</keyword>
<keyword evidence="5 8" id="KW-0560">Oxidoreductase</keyword>
<dbReference type="Gene3D" id="3.40.30.10">
    <property type="entry name" value="Glutaredoxin"/>
    <property type="match status" value="1"/>
</dbReference>
<dbReference type="InterPro" id="IPR050217">
    <property type="entry name" value="Peroxiredoxin"/>
</dbReference>
<organism evidence="10 11">
    <name type="scientific">Wandonia haliotis</name>
    <dbReference type="NCBI Taxonomy" id="574963"/>
    <lineage>
        <taxon>Bacteria</taxon>
        <taxon>Pseudomonadati</taxon>
        <taxon>Bacteroidota</taxon>
        <taxon>Flavobacteriia</taxon>
        <taxon>Flavobacteriales</taxon>
        <taxon>Crocinitomicaceae</taxon>
        <taxon>Wandonia</taxon>
    </lineage>
</organism>
<evidence type="ECO:0000256" key="4">
    <source>
        <dbReference type="ARBA" id="ARBA00022862"/>
    </source>
</evidence>
<dbReference type="CDD" id="cd03016">
    <property type="entry name" value="PRX_1cys"/>
    <property type="match status" value="1"/>
</dbReference>
<dbReference type="EC" id="1.11.1.24" evidence="8"/>
<name>A0ABN1MU21_9FLAO</name>
<comment type="caution">
    <text evidence="10">The sequence shown here is derived from an EMBL/GenBank/DDBJ whole genome shotgun (WGS) entry which is preliminary data.</text>
</comment>
<keyword evidence="6 8" id="KW-0676">Redox-active center</keyword>
<comment type="caution">
    <text evidence="8">Lacks conserved residue(s) required for the propagation of feature annotation.</text>
</comment>
<comment type="subcellular location">
    <subcellularLocation>
        <location evidence="8">Cytoplasm</location>
    </subcellularLocation>
</comment>
<gene>
    <name evidence="10" type="ORF">GCM10009118_32140</name>
</gene>
<evidence type="ECO:0000256" key="5">
    <source>
        <dbReference type="ARBA" id="ARBA00023002"/>
    </source>
</evidence>
<evidence type="ECO:0000256" key="6">
    <source>
        <dbReference type="ARBA" id="ARBA00023284"/>
    </source>
</evidence>
<dbReference type="Proteomes" id="UP001501126">
    <property type="component" value="Unassembled WGS sequence"/>
</dbReference>
<sequence>MIITNNQTNMENTDNKEMYSMPRIGDVAPDFEAVTTKGKIRFSEFAKDKWTVLFSHPADFTPVCTTEMSGFALRKEEFDALNTELIGLSIDSIHSHLAWVNNVDEKTGVYFDFPIIADLDMKVSKLYGMLQPNESETAAVRAVFFIDPDKKIRLIMYYPLNVGRNMDEIIRVLEALQFSDKHKVAIPLNWKKGDKVIVPPPKTLDEMKARKADDSLEKVDFYLAKKSI</sequence>
<comment type="catalytic activity">
    <reaction evidence="8">
        <text>a hydroperoxide + [thioredoxin]-dithiol = an alcohol + [thioredoxin]-disulfide + H2O</text>
        <dbReference type="Rhea" id="RHEA:62620"/>
        <dbReference type="Rhea" id="RHEA-COMP:10698"/>
        <dbReference type="Rhea" id="RHEA-COMP:10700"/>
        <dbReference type="ChEBI" id="CHEBI:15377"/>
        <dbReference type="ChEBI" id="CHEBI:29950"/>
        <dbReference type="ChEBI" id="CHEBI:30879"/>
        <dbReference type="ChEBI" id="CHEBI:35924"/>
        <dbReference type="ChEBI" id="CHEBI:50058"/>
        <dbReference type="EC" id="1.11.1.24"/>
    </reaction>
</comment>
<dbReference type="EMBL" id="BAAAFH010000022">
    <property type="protein sequence ID" value="GAA0876804.1"/>
    <property type="molecule type" value="Genomic_DNA"/>
</dbReference>
<evidence type="ECO:0000256" key="8">
    <source>
        <dbReference type="HAMAP-Rule" id="MF_00401"/>
    </source>
</evidence>
<comment type="similarity">
    <text evidence="1">Belongs to the peroxiredoxin family. AhpC/Prx1 subfamily.</text>
</comment>
<evidence type="ECO:0000256" key="3">
    <source>
        <dbReference type="ARBA" id="ARBA00022559"/>
    </source>
</evidence>
<evidence type="ECO:0000256" key="7">
    <source>
        <dbReference type="ARBA" id="ARBA00025719"/>
    </source>
</evidence>
<dbReference type="PANTHER" id="PTHR10681:SF171">
    <property type="entry name" value="PEROXIREDOXIN 4"/>
    <property type="match status" value="1"/>
</dbReference>
<evidence type="ECO:0000256" key="1">
    <source>
        <dbReference type="ARBA" id="ARBA00009796"/>
    </source>
</evidence>
<dbReference type="Pfam" id="PF00578">
    <property type="entry name" value="AhpC-TSA"/>
    <property type="match status" value="1"/>
</dbReference>
<dbReference type="InterPro" id="IPR045020">
    <property type="entry name" value="PRX_1cys"/>
</dbReference>
<feature type="active site" description="Cysteine sulfenic acid (-SOH) intermediate" evidence="8">
    <location>
        <position position="64"/>
    </location>
</feature>
<keyword evidence="2 8" id="KW-0963">Cytoplasm</keyword>
<keyword evidence="11" id="KW-1185">Reference proteome</keyword>
<feature type="domain" description="Thioredoxin" evidence="9">
    <location>
        <begin position="22"/>
        <end position="178"/>
    </location>
</feature>
<dbReference type="InterPro" id="IPR019479">
    <property type="entry name" value="Peroxiredoxin_C"/>
</dbReference>
<dbReference type="PANTHER" id="PTHR10681">
    <property type="entry name" value="THIOREDOXIN PEROXIDASE"/>
    <property type="match status" value="1"/>
</dbReference>
<dbReference type="Gene3D" id="3.30.1020.10">
    <property type="entry name" value="Antioxidant, Horf6, Chain A, domain2"/>
    <property type="match status" value="1"/>
</dbReference>
<evidence type="ECO:0000313" key="10">
    <source>
        <dbReference type="EMBL" id="GAA0876804.1"/>
    </source>
</evidence>
<dbReference type="NCBIfam" id="NF009668">
    <property type="entry name" value="PRK13189.1"/>
    <property type="match status" value="1"/>
</dbReference>
<keyword evidence="4 8" id="KW-0049">Antioxidant</keyword>
<dbReference type="InterPro" id="IPR024706">
    <property type="entry name" value="Peroxiredoxin_AhpC-typ"/>
</dbReference>
<dbReference type="InterPro" id="IPR036249">
    <property type="entry name" value="Thioredoxin-like_sf"/>
</dbReference>
<dbReference type="SUPFAM" id="SSF52833">
    <property type="entry name" value="Thioredoxin-like"/>
    <property type="match status" value="1"/>
</dbReference>
<reference evidence="10 11" key="1">
    <citation type="journal article" date="2019" name="Int. J. Syst. Evol. Microbiol.">
        <title>The Global Catalogue of Microorganisms (GCM) 10K type strain sequencing project: providing services to taxonomists for standard genome sequencing and annotation.</title>
        <authorList>
            <consortium name="The Broad Institute Genomics Platform"/>
            <consortium name="The Broad Institute Genome Sequencing Center for Infectious Disease"/>
            <person name="Wu L."/>
            <person name="Ma J."/>
        </authorList>
    </citation>
    <scope>NUCLEOTIDE SEQUENCE [LARGE SCALE GENOMIC DNA]</scope>
    <source>
        <strain evidence="10 11">JCM 16083</strain>
    </source>
</reference>
<comment type="miscellaneous">
    <text evidence="8">The active site is a conserved redox-active cysteine residue, the peroxidatic cysteine (C(P)), which makes the nucleophilic attack on the peroxide substrate. The peroxide oxidizes the C(P)-SH to cysteine sulfenic acid (C(P)-SOH), which then reacts with another cysteine residue, the resolving cysteine (C(R)), to form a disulfide bridge. The disulfide is subsequently reduced by an appropriate electron donor to complete the catalytic cycle. In this 1-Cys peroxiredoxin, no C(R) is present and C(P) instead forms a disulfide with a cysteine from another protein or with a small thiol molecule.</text>
</comment>
<accession>A0ABN1MU21</accession>
<dbReference type="HAMAP" id="MF_00401">
    <property type="entry name" value="Peroxiredoxin"/>
    <property type="match status" value="1"/>
</dbReference>
<dbReference type="InterPro" id="IPR022915">
    <property type="entry name" value="Peroxiredoxin_TDXH"/>
</dbReference>
<comment type="subunit">
    <text evidence="8">Homodecamer. Pentamer of dimers that assemble into a ring structure.</text>
</comment>
<dbReference type="InterPro" id="IPR000866">
    <property type="entry name" value="AhpC/TSA"/>
</dbReference>
<comment type="function">
    <text evidence="8">Thiol-specific peroxidase that catalyzes the reduction of hydrogen peroxide and organic hydroperoxides to water and alcohols, respectively. Plays a role in cell protection against oxidative stress by detoxifying peroxides.</text>
</comment>
<evidence type="ECO:0000256" key="2">
    <source>
        <dbReference type="ARBA" id="ARBA00022490"/>
    </source>
</evidence>
<protein>
    <recommendedName>
        <fullName evidence="8">Peroxiredoxin</fullName>
        <ecNumber evidence="8">1.11.1.24</ecNumber>
    </recommendedName>
    <alternativeName>
        <fullName evidence="8">Thioredoxin-dependent peroxiredoxin</fullName>
    </alternativeName>
</protein>
<dbReference type="Pfam" id="PF10417">
    <property type="entry name" value="1-cysPrx_C"/>
    <property type="match status" value="1"/>
</dbReference>
<dbReference type="InterPro" id="IPR013766">
    <property type="entry name" value="Thioredoxin_domain"/>
</dbReference>
<proteinExistence type="inferred from homology"/>
<evidence type="ECO:0000259" key="9">
    <source>
        <dbReference type="PROSITE" id="PS51352"/>
    </source>
</evidence>
<dbReference type="PROSITE" id="PS51352">
    <property type="entry name" value="THIOREDOXIN_2"/>
    <property type="match status" value="1"/>
</dbReference>
<comment type="similarity">
    <text evidence="7 8">Belongs to the peroxiredoxin family. Prx6 subfamily.</text>
</comment>
<evidence type="ECO:0000313" key="11">
    <source>
        <dbReference type="Proteomes" id="UP001501126"/>
    </source>
</evidence>
<dbReference type="PIRSF" id="PIRSF000239">
    <property type="entry name" value="AHPC"/>
    <property type="match status" value="1"/>
</dbReference>